<evidence type="ECO:0000256" key="3">
    <source>
        <dbReference type="ARBA" id="ARBA00022490"/>
    </source>
</evidence>
<organism evidence="12">
    <name type="scientific">Eiseniibacteriota bacterium</name>
    <dbReference type="NCBI Taxonomy" id="2212470"/>
    <lineage>
        <taxon>Bacteria</taxon>
        <taxon>Candidatus Eiseniibacteriota</taxon>
    </lineage>
</organism>
<keyword evidence="3" id="KW-0963">Cytoplasm</keyword>
<dbReference type="PANTHER" id="PTHR16056:SF16">
    <property type="entry name" value="REGULATOR OF MICROTUBULE DYNAMICS PROTEIN 1"/>
    <property type="match status" value="1"/>
</dbReference>
<evidence type="ECO:0000256" key="6">
    <source>
        <dbReference type="ARBA" id="ARBA00023212"/>
    </source>
</evidence>
<dbReference type="SMART" id="SM00028">
    <property type="entry name" value="TPR"/>
    <property type="match status" value="2"/>
</dbReference>
<evidence type="ECO:0000256" key="4">
    <source>
        <dbReference type="ARBA" id="ARBA00022737"/>
    </source>
</evidence>
<protein>
    <recommendedName>
        <fullName evidence="7">Regulator of microtubule dynamics protein 1</fullName>
    </recommendedName>
    <alternativeName>
        <fullName evidence="8">Protein FAM82B</fullName>
    </alternativeName>
</protein>
<dbReference type="InterPro" id="IPR049039">
    <property type="entry name" value="RMD1-3_a_helical_rpt"/>
</dbReference>
<dbReference type="GO" id="GO:0005876">
    <property type="term" value="C:spindle microtubule"/>
    <property type="evidence" value="ECO:0007669"/>
    <property type="project" value="TreeGrafter"/>
</dbReference>
<evidence type="ECO:0000256" key="8">
    <source>
        <dbReference type="ARBA" id="ARBA00041958"/>
    </source>
</evidence>
<evidence type="ECO:0000256" key="10">
    <source>
        <dbReference type="SAM" id="MobiDB-lite"/>
    </source>
</evidence>
<dbReference type="EMBL" id="DSQF01000007">
    <property type="protein sequence ID" value="HGZ42590.1"/>
    <property type="molecule type" value="Genomic_DNA"/>
</dbReference>
<accession>A0A832MJ60</accession>
<keyword evidence="6" id="KW-0206">Cytoskeleton</keyword>
<feature type="chain" id="PRO_5033028274" description="Regulator of microtubule dynamics protein 1" evidence="11">
    <location>
        <begin position="26"/>
        <end position="260"/>
    </location>
</feature>
<feature type="repeat" description="TPR" evidence="9">
    <location>
        <begin position="206"/>
        <end position="239"/>
    </location>
</feature>
<gene>
    <name evidence="12" type="ORF">ENR23_04040</name>
</gene>
<keyword evidence="4" id="KW-0677">Repeat</keyword>
<reference evidence="12" key="1">
    <citation type="journal article" date="2020" name="mSystems">
        <title>Genome- and Community-Level Interaction Insights into Carbon Utilization and Element Cycling Functions of Hydrothermarchaeota in Hydrothermal Sediment.</title>
        <authorList>
            <person name="Zhou Z."/>
            <person name="Liu Y."/>
            <person name="Xu W."/>
            <person name="Pan J."/>
            <person name="Luo Z.H."/>
            <person name="Li M."/>
        </authorList>
    </citation>
    <scope>NUCLEOTIDE SEQUENCE [LARGE SCALE GENOMIC DNA]</scope>
    <source>
        <strain evidence="12">SpSt-381</strain>
    </source>
</reference>
<dbReference type="GO" id="GO:0008017">
    <property type="term" value="F:microtubule binding"/>
    <property type="evidence" value="ECO:0007669"/>
    <property type="project" value="TreeGrafter"/>
</dbReference>
<dbReference type="InterPro" id="IPR011990">
    <property type="entry name" value="TPR-like_helical_dom_sf"/>
</dbReference>
<dbReference type="PANTHER" id="PTHR16056">
    <property type="entry name" value="REGULATOR OF MICROTUBULE DYNAMICS PROTEIN"/>
    <property type="match status" value="1"/>
</dbReference>
<feature type="region of interest" description="Disordered" evidence="10">
    <location>
        <begin position="232"/>
        <end position="260"/>
    </location>
</feature>
<comment type="subcellular location">
    <subcellularLocation>
        <location evidence="1">Cytoplasm</location>
        <location evidence="1">Cytoskeleton</location>
    </subcellularLocation>
</comment>
<evidence type="ECO:0000256" key="7">
    <source>
        <dbReference type="ARBA" id="ARBA00039966"/>
    </source>
</evidence>
<comment type="subunit">
    <text evidence="2">Interacts with microtubules.</text>
</comment>
<keyword evidence="5 9" id="KW-0802">TPR repeat</keyword>
<sequence length="260" mass="28508">MSARGGLTRWSLRLALAAACATAPAAPAAADDLSRGDAALAAGRWAEALAAYETAYRAQPTRFDVLWRMARAESELGEDAKGEEQRRLVSSAVEHARAAVRVAPDSALGHVWLAVALGRQALKEGPRTRLALAREIKSEADRAIELDARLARAFHVRGAWHRKIAGLSAIERMAAHAVLGGVPKGASMEHAVEDFRRAVALEPDYVNHRLELGRTYLEMKRYDEARAELERAIALPPTSHPRDPQRQEEARRLLARVRKG</sequence>
<dbReference type="PROSITE" id="PS50005">
    <property type="entry name" value="TPR"/>
    <property type="match status" value="1"/>
</dbReference>
<keyword evidence="11" id="KW-0732">Signal</keyword>
<feature type="signal peptide" evidence="11">
    <location>
        <begin position="1"/>
        <end position="25"/>
    </location>
</feature>
<evidence type="ECO:0000256" key="1">
    <source>
        <dbReference type="ARBA" id="ARBA00004245"/>
    </source>
</evidence>
<dbReference type="Pfam" id="PF21033">
    <property type="entry name" value="RMD1-3"/>
    <property type="match status" value="1"/>
</dbReference>
<evidence type="ECO:0000256" key="5">
    <source>
        <dbReference type="ARBA" id="ARBA00022803"/>
    </source>
</evidence>
<dbReference type="GO" id="GO:0005737">
    <property type="term" value="C:cytoplasm"/>
    <property type="evidence" value="ECO:0007669"/>
    <property type="project" value="TreeGrafter"/>
</dbReference>
<dbReference type="GO" id="GO:0097431">
    <property type="term" value="C:mitotic spindle pole"/>
    <property type="evidence" value="ECO:0007669"/>
    <property type="project" value="TreeGrafter"/>
</dbReference>
<evidence type="ECO:0000313" key="12">
    <source>
        <dbReference type="EMBL" id="HGZ42590.1"/>
    </source>
</evidence>
<evidence type="ECO:0000256" key="2">
    <source>
        <dbReference type="ARBA" id="ARBA00011375"/>
    </source>
</evidence>
<feature type="compositionally biased region" description="Basic and acidic residues" evidence="10">
    <location>
        <begin position="240"/>
        <end position="252"/>
    </location>
</feature>
<dbReference type="InterPro" id="IPR019734">
    <property type="entry name" value="TPR_rpt"/>
</dbReference>
<proteinExistence type="predicted"/>
<evidence type="ECO:0000256" key="9">
    <source>
        <dbReference type="PROSITE-ProRule" id="PRU00339"/>
    </source>
</evidence>
<evidence type="ECO:0000256" key="11">
    <source>
        <dbReference type="SAM" id="SignalP"/>
    </source>
</evidence>
<comment type="caution">
    <text evidence="12">The sequence shown here is derived from an EMBL/GenBank/DDBJ whole genome shotgun (WGS) entry which is preliminary data.</text>
</comment>
<dbReference type="SUPFAM" id="SSF48452">
    <property type="entry name" value="TPR-like"/>
    <property type="match status" value="1"/>
</dbReference>
<dbReference type="AlphaFoldDB" id="A0A832MJ60"/>
<name>A0A832MJ60_UNCEI</name>
<dbReference type="Gene3D" id="1.25.40.10">
    <property type="entry name" value="Tetratricopeptide repeat domain"/>
    <property type="match status" value="2"/>
</dbReference>